<dbReference type="Proteomes" id="UP001649230">
    <property type="component" value="Chromosome"/>
</dbReference>
<proteinExistence type="predicted"/>
<evidence type="ECO:0000313" key="2">
    <source>
        <dbReference type="Proteomes" id="UP001649230"/>
    </source>
</evidence>
<dbReference type="Gene3D" id="3.90.550.10">
    <property type="entry name" value="Spore Coat Polysaccharide Biosynthesis Protein SpsA, Chain A"/>
    <property type="match status" value="1"/>
</dbReference>
<keyword evidence="2" id="KW-1185">Reference proteome</keyword>
<dbReference type="RefSeq" id="WP_235117888.1">
    <property type="nucleotide sequence ID" value="NZ_CP090978.1"/>
</dbReference>
<name>A0ABY3SF47_9BACL</name>
<gene>
    <name evidence="1" type="ORF">L0M14_17195</name>
</gene>
<sequence length="205" mass="23761">MLKSLLTKAGLWKESFLHVSKVTPIITQEDIRNNFNIVNSLLWSWDEFFPQGIENNEFNRLDVAPWVMFISRCASVEKAYLLKVGLFDEKLIYGGEDQELGYRLYKYGLSFAHIDRSIGYHQDHPAVKKQVADGGKTFFTRLYEKYGVEDPELTLMSVLDPIRDIRIYHNTLRILQNNGHTQEQADLITALKSACKTSAERYLKH</sequence>
<reference evidence="1 2" key="1">
    <citation type="journal article" date="2024" name="Int. J. Syst. Evol. Microbiol.">
        <title>Paenibacillus hexagrammi sp. nov., a novel bacterium isolated from the gut content of Hexagrammos agrammus.</title>
        <authorList>
            <person name="Jung H.K."/>
            <person name="Kim D.G."/>
            <person name="Zin H."/>
            <person name="Park J."/>
            <person name="Jung H."/>
            <person name="Kim Y.O."/>
            <person name="Kong H.J."/>
            <person name="Kim J.W."/>
            <person name="Kim Y.S."/>
        </authorList>
    </citation>
    <scope>NUCLEOTIDE SEQUENCE [LARGE SCALE GENOMIC DNA]</scope>
    <source>
        <strain evidence="1 2">YPD9-1</strain>
    </source>
</reference>
<protein>
    <recommendedName>
        <fullName evidence="3">Glycosyltransferase</fullName>
    </recommendedName>
</protein>
<dbReference type="SUPFAM" id="SSF53448">
    <property type="entry name" value="Nucleotide-diphospho-sugar transferases"/>
    <property type="match status" value="1"/>
</dbReference>
<dbReference type="InterPro" id="IPR029044">
    <property type="entry name" value="Nucleotide-diphossugar_trans"/>
</dbReference>
<accession>A0ABY3SF47</accession>
<evidence type="ECO:0000313" key="1">
    <source>
        <dbReference type="EMBL" id="UJF31542.1"/>
    </source>
</evidence>
<evidence type="ECO:0008006" key="3">
    <source>
        <dbReference type="Google" id="ProtNLM"/>
    </source>
</evidence>
<organism evidence="1 2">
    <name type="scientific">Paenibacillus hexagrammi</name>
    <dbReference type="NCBI Taxonomy" id="2908839"/>
    <lineage>
        <taxon>Bacteria</taxon>
        <taxon>Bacillati</taxon>
        <taxon>Bacillota</taxon>
        <taxon>Bacilli</taxon>
        <taxon>Bacillales</taxon>
        <taxon>Paenibacillaceae</taxon>
        <taxon>Paenibacillus</taxon>
    </lineage>
</organism>
<dbReference type="EMBL" id="CP090978">
    <property type="protein sequence ID" value="UJF31542.1"/>
    <property type="molecule type" value="Genomic_DNA"/>
</dbReference>